<dbReference type="PROSITE" id="PS00028">
    <property type="entry name" value="ZINC_FINGER_C2H2_1"/>
    <property type="match status" value="4"/>
</dbReference>
<dbReference type="GO" id="GO:0008270">
    <property type="term" value="F:zinc ion binding"/>
    <property type="evidence" value="ECO:0007669"/>
    <property type="project" value="UniProtKB-KW"/>
</dbReference>
<dbReference type="OrthoDB" id="6077919at2759"/>
<keyword evidence="3" id="KW-0677">Repeat</keyword>
<gene>
    <name evidence="10" type="ORF">AFUS01_LOCUS21180</name>
</gene>
<feature type="domain" description="C2H2-type" evidence="9">
    <location>
        <begin position="414"/>
        <end position="442"/>
    </location>
</feature>
<accession>A0A8J2KBN2</accession>
<feature type="domain" description="C2H2-type" evidence="9">
    <location>
        <begin position="386"/>
        <end position="413"/>
    </location>
</feature>
<dbReference type="GO" id="GO:0000981">
    <property type="term" value="F:DNA-binding transcription factor activity, RNA polymerase II-specific"/>
    <property type="evidence" value="ECO:0007669"/>
    <property type="project" value="TreeGrafter"/>
</dbReference>
<evidence type="ECO:0000256" key="7">
    <source>
        <dbReference type="PROSITE-ProRule" id="PRU00042"/>
    </source>
</evidence>
<evidence type="ECO:0000256" key="1">
    <source>
        <dbReference type="ARBA" id="ARBA00004123"/>
    </source>
</evidence>
<organism evidence="10 11">
    <name type="scientific">Allacma fusca</name>
    <dbReference type="NCBI Taxonomy" id="39272"/>
    <lineage>
        <taxon>Eukaryota</taxon>
        <taxon>Metazoa</taxon>
        <taxon>Ecdysozoa</taxon>
        <taxon>Arthropoda</taxon>
        <taxon>Hexapoda</taxon>
        <taxon>Collembola</taxon>
        <taxon>Symphypleona</taxon>
        <taxon>Sminthuridae</taxon>
        <taxon>Allacma</taxon>
    </lineage>
</organism>
<dbReference type="PANTHER" id="PTHR24394">
    <property type="entry name" value="ZINC FINGER PROTEIN"/>
    <property type="match status" value="1"/>
</dbReference>
<dbReference type="AlphaFoldDB" id="A0A8J2KBN2"/>
<evidence type="ECO:0000256" key="3">
    <source>
        <dbReference type="ARBA" id="ARBA00022737"/>
    </source>
</evidence>
<keyword evidence="6" id="KW-0539">Nucleus</keyword>
<feature type="region of interest" description="Disordered" evidence="8">
    <location>
        <begin position="203"/>
        <end position="255"/>
    </location>
</feature>
<keyword evidence="11" id="KW-1185">Reference proteome</keyword>
<evidence type="ECO:0000256" key="5">
    <source>
        <dbReference type="ARBA" id="ARBA00022833"/>
    </source>
</evidence>
<dbReference type="Pfam" id="PF00096">
    <property type="entry name" value="zf-C2H2"/>
    <property type="match status" value="4"/>
</dbReference>
<evidence type="ECO:0000256" key="6">
    <source>
        <dbReference type="ARBA" id="ARBA00023242"/>
    </source>
</evidence>
<dbReference type="InterPro" id="IPR013087">
    <property type="entry name" value="Znf_C2H2_type"/>
</dbReference>
<comment type="caution">
    <text evidence="10">The sequence shown here is derived from an EMBL/GenBank/DDBJ whole genome shotgun (WGS) entry which is preliminary data.</text>
</comment>
<evidence type="ECO:0000256" key="2">
    <source>
        <dbReference type="ARBA" id="ARBA00022723"/>
    </source>
</evidence>
<feature type="domain" description="C2H2-type" evidence="9">
    <location>
        <begin position="287"/>
        <end position="315"/>
    </location>
</feature>
<sequence>MSTLKDHGGSSIDDNYFCANCSCPVSYSTEAATWEMEYIEFIVNSCFRKVTNINAIMELYRLSCKCVEFDLTPKLPLCFQCSGVLSDLYKLYERFNTLRKVGSIVSQLIASTELNGGSTLDNIECPDPDDHPPDYSGSLLTSSDKTDVSCEFLVEKSDGPVFQRDKDGNIGGKEIVSIETDSIIDIPIPNMLVLDGNDYDPSAQLGISDPEELDNSEESGCLVGDGDKSAESGIGIESNPSSLRTEAHGTETPVEFPRSTTAIAVPIGENLFQIYRVAPVLSKKPPFTCIQCGKVKKSLRSLRNHVHNVHDTHKFVSCPQCPKVFRKPCLLKRHLVVHDQGHQSGEKKFRKPKSLFTCTWPGCGRSFQYNASLRRHEARHRPERPFVCSDCNKGFKLIGDLRNHMEFHKEDRPYICDKCGKSYKVASNLNTHIVNVHTEEGRLKYNQYMRMKTREKRLNKMATEMSTKVDKNVDADIISEHVVHEDFPDFFVASEAEIGTEEITVEFS</sequence>
<dbReference type="SMART" id="SM00355">
    <property type="entry name" value="ZnF_C2H2"/>
    <property type="match status" value="5"/>
</dbReference>
<dbReference type="PROSITE" id="PS50157">
    <property type="entry name" value="ZINC_FINGER_C2H2_2"/>
    <property type="match status" value="5"/>
</dbReference>
<feature type="domain" description="C2H2-type" evidence="9">
    <location>
        <begin position="356"/>
        <end position="385"/>
    </location>
</feature>
<proteinExistence type="predicted"/>
<dbReference type="EMBL" id="CAJVCH010235644">
    <property type="protein sequence ID" value="CAG7732684.1"/>
    <property type="molecule type" value="Genomic_DNA"/>
</dbReference>
<dbReference type="Proteomes" id="UP000708208">
    <property type="component" value="Unassembled WGS sequence"/>
</dbReference>
<evidence type="ECO:0000259" key="9">
    <source>
        <dbReference type="PROSITE" id="PS50157"/>
    </source>
</evidence>
<evidence type="ECO:0000313" key="11">
    <source>
        <dbReference type="Proteomes" id="UP000708208"/>
    </source>
</evidence>
<feature type="domain" description="C2H2-type" evidence="9">
    <location>
        <begin position="316"/>
        <end position="343"/>
    </location>
</feature>
<reference evidence="10" key="1">
    <citation type="submission" date="2021-06" db="EMBL/GenBank/DDBJ databases">
        <authorList>
            <person name="Hodson N. C."/>
            <person name="Mongue J. A."/>
            <person name="Jaron S. K."/>
        </authorList>
    </citation>
    <scope>NUCLEOTIDE SEQUENCE</scope>
</reference>
<keyword evidence="5" id="KW-0862">Zinc</keyword>
<protein>
    <recommendedName>
        <fullName evidence="9">C2H2-type domain-containing protein</fullName>
    </recommendedName>
</protein>
<keyword evidence="2" id="KW-0479">Metal-binding</keyword>
<comment type="subcellular location">
    <subcellularLocation>
        <location evidence="1">Nucleus</location>
    </subcellularLocation>
</comment>
<dbReference type="GO" id="GO:0003677">
    <property type="term" value="F:DNA binding"/>
    <property type="evidence" value="ECO:0007669"/>
    <property type="project" value="UniProtKB-KW"/>
</dbReference>
<name>A0A8J2KBN2_9HEXA</name>
<dbReference type="GO" id="GO:0005634">
    <property type="term" value="C:nucleus"/>
    <property type="evidence" value="ECO:0007669"/>
    <property type="project" value="UniProtKB-SubCell"/>
</dbReference>
<dbReference type="PANTHER" id="PTHR24394:SF44">
    <property type="entry name" value="ZINC FINGER PROTEIN 271-LIKE"/>
    <property type="match status" value="1"/>
</dbReference>
<evidence type="ECO:0000313" key="10">
    <source>
        <dbReference type="EMBL" id="CAG7732684.1"/>
    </source>
</evidence>
<evidence type="ECO:0000256" key="4">
    <source>
        <dbReference type="ARBA" id="ARBA00022771"/>
    </source>
</evidence>
<keyword evidence="4 7" id="KW-0863">Zinc-finger</keyword>
<evidence type="ECO:0000256" key="8">
    <source>
        <dbReference type="SAM" id="MobiDB-lite"/>
    </source>
</evidence>
<dbReference type="FunFam" id="3.30.160.60:FF:000145">
    <property type="entry name" value="Zinc finger protein 574"/>
    <property type="match status" value="1"/>
</dbReference>